<feature type="compositionally biased region" description="Basic and acidic residues" evidence="18">
    <location>
        <begin position="8"/>
        <end position="22"/>
    </location>
</feature>
<evidence type="ECO:0000256" key="6">
    <source>
        <dbReference type="ARBA" id="ARBA00022475"/>
    </source>
</evidence>
<keyword evidence="10" id="KW-0630">Potassium</keyword>
<keyword evidence="8" id="KW-0633">Potassium transport</keyword>
<evidence type="ECO:0000256" key="13">
    <source>
        <dbReference type="ARBA" id="ARBA00023136"/>
    </source>
</evidence>
<evidence type="ECO:0000256" key="10">
    <source>
        <dbReference type="ARBA" id="ARBA00022958"/>
    </source>
</evidence>
<evidence type="ECO:0000256" key="2">
    <source>
        <dbReference type="ARBA" id="ARBA00004496"/>
    </source>
</evidence>
<keyword evidence="7" id="KW-0963">Cytoplasm</keyword>
<evidence type="ECO:0000256" key="1">
    <source>
        <dbReference type="ARBA" id="ARBA00004413"/>
    </source>
</evidence>
<evidence type="ECO:0000256" key="11">
    <source>
        <dbReference type="ARBA" id="ARBA00023002"/>
    </source>
</evidence>
<accession>A0AAR2JJ96</accession>
<dbReference type="InterPro" id="IPR005399">
    <property type="entry name" value="K_chnl_volt-dep_bsu_KCNAB-rel"/>
</dbReference>
<feature type="domain" description="NADP-dependent oxidoreductase" evidence="19">
    <location>
        <begin position="127"/>
        <end position="339"/>
    </location>
</feature>
<proteinExistence type="inferred from homology"/>
<evidence type="ECO:0000256" key="5">
    <source>
        <dbReference type="ARBA" id="ARBA00022448"/>
    </source>
</evidence>
<keyword evidence="6" id="KW-1003">Cell membrane</keyword>
<keyword evidence="13" id="KW-0472">Membrane</keyword>
<evidence type="ECO:0000256" key="9">
    <source>
        <dbReference type="ARBA" id="ARBA00022857"/>
    </source>
</evidence>
<dbReference type="GO" id="GO:0008076">
    <property type="term" value="C:voltage-gated potassium channel complex"/>
    <property type="evidence" value="ECO:0007669"/>
    <property type="project" value="TreeGrafter"/>
</dbReference>
<protein>
    <recommendedName>
        <fullName evidence="4">Voltage-gated potassium channel subunit beta-1</fullName>
    </recommendedName>
    <alternativeName>
        <fullName evidence="14">K(+) channel subunit beta-1</fullName>
    </alternativeName>
    <alternativeName>
        <fullName evidence="15">Kv-beta-1</fullName>
    </alternativeName>
</protein>
<evidence type="ECO:0000256" key="18">
    <source>
        <dbReference type="SAM" id="MobiDB-lite"/>
    </source>
</evidence>
<dbReference type="InterPro" id="IPR005400">
    <property type="entry name" value="K_chnl_volt-dep_bsu_KCNAB1"/>
</dbReference>
<dbReference type="GO" id="GO:0098900">
    <property type="term" value="P:regulation of action potential"/>
    <property type="evidence" value="ECO:0007669"/>
    <property type="project" value="TreeGrafter"/>
</dbReference>
<dbReference type="PRINTS" id="PR01577">
    <property type="entry name" value="KCNABCHANNEL"/>
</dbReference>
<keyword evidence="12" id="KW-0406">Ion transport</keyword>
<dbReference type="InterPro" id="IPR023210">
    <property type="entry name" value="NADP_OxRdtase_dom"/>
</dbReference>
<dbReference type="PANTHER" id="PTHR43150:SF1">
    <property type="entry name" value="VOLTAGE-GATED POTASSIUM CHANNEL SUBUNIT BETA-2"/>
    <property type="match status" value="1"/>
</dbReference>
<feature type="region of interest" description="Disordered" evidence="18">
    <location>
        <begin position="1"/>
        <end position="33"/>
    </location>
</feature>
<dbReference type="AlphaFoldDB" id="A0AAR2JJ96"/>
<dbReference type="GO" id="GO:0044224">
    <property type="term" value="C:juxtaparanode region of axon"/>
    <property type="evidence" value="ECO:0007669"/>
    <property type="project" value="TreeGrafter"/>
</dbReference>
<keyword evidence="21" id="KW-1185">Reference proteome</keyword>
<dbReference type="PRINTS" id="PR01578">
    <property type="entry name" value="KCNAB1CHANEL"/>
</dbReference>
<dbReference type="InterPro" id="IPR005983">
    <property type="entry name" value="K_chnl_volt-dep_bsu_KCNAB"/>
</dbReference>
<name>A0AAR2JJ96_PYGNA</name>
<dbReference type="GO" id="GO:0016491">
    <property type="term" value="F:oxidoreductase activity"/>
    <property type="evidence" value="ECO:0007669"/>
    <property type="project" value="UniProtKB-KW"/>
</dbReference>
<dbReference type="GO" id="GO:0044325">
    <property type="term" value="F:transmembrane transporter binding"/>
    <property type="evidence" value="ECO:0007669"/>
    <property type="project" value="TreeGrafter"/>
</dbReference>
<dbReference type="GO" id="GO:0005737">
    <property type="term" value="C:cytoplasm"/>
    <property type="evidence" value="ECO:0007669"/>
    <property type="project" value="UniProtKB-SubCell"/>
</dbReference>
<dbReference type="NCBIfam" id="TIGR01293">
    <property type="entry name" value="Kv_beta"/>
    <property type="match status" value="1"/>
</dbReference>
<dbReference type="InterPro" id="IPR036812">
    <property type="entry name" value="NAD(P)_OxRdtase_dom_sf"/>
</dbReference>
<dbReference type="PANTHER" id="PTHR43150">
    <property type="entry name" value="HYPERKINETIC, ISOFORM M"/>
    <property type="match status" value="1"/>
</dbReference>
<evidence type="ECO:0000313" key="21">
    <source>
        <dbReference type="Proteomes" id="UP001501920"/>
    </source>
</evidence>
<evidence type="ECO:0000259" key="19">
    <source>
        <dbReference type="Pfam" id="PF00248"/>
    </source>
</evidence>
<dbReference type="GO" id="GO:0005249">
    <property type="term" value="F:voltage-gated potassium channel activity"/>
    <property type="evidence" value="ECO:0007669"/>
    <property type="project" value="InterPro"/>
</dbReference>
<evidence type="ECO:0000256" key="15">
    <source>
        <dbReference type="ARBA" id="ARBA00032588"/>
    </source>
</evidence>
<evidence type="ECO:0000256" key="4">
    <source>
        <dbReference type="ARBA" id="ARBA00013314"/>
    </source>
</evidence>
<reference evidence="20" key="2">
    <citation type="submission" date="2025-08" db="UniProtKB">
        <authorList>
            <consortium name="Ensembl"/>
        </authorList>
    </citation>
    <scope>IDENTIFICATION</scope>
</reference>
<evidence type="ECO:0000256" key="12">
    <source>
        <dbReference type="ARBA" id="ARBA00023065"/>
    </source>
</evidence>
<evidence type="ECO:0000256" key="17">
    <source>
        <dbReference type="ARBA" id="ARBA00048943"/>
    </source>
</evidence>
<dbReference type="GeneTree" id="ENSGT00940000157867"/>
<comment type="subcellular location">
    <subcellularLocation>
        <location evidence="1">Cell membrane</location>
        <topology evidence="1">Peripheral membrane protein</topology>
        <orientation evidence="1">Cytoplasmic side</orientation>
    </subcellularLocation>
    <subcellularLocation>
        <location evidence="2">Cytoplasm</location>
    </subcellularLocation>
</comment>
<dbReference type="SUPFAM" id="SSF51430">
    <property type="entry name" value="NAD(P)-linked oxidoreductase"/>
    <property type="match status" value="1"/>
</dbReference>
<reference evidence="20 21" key="1">
    <citation type="submission" date="2020-10" db="EMBL/GenBank/DDBJ databases">
        <title>Pygocentrus nattereri (red-bellied piranha) genome, fPygNat1, primary haplotype.</title>
        <authorList>
            <person name="Myers G."/>
            <person name="Meyer A."/>
            <person name="Karagic N."/>
            <person name="Pippel M."/>
            <person name="Winkler S."/>
            <person name="Tracey A."/>
            <person name="Wood J."/>
            <person name="Formenti G."/>
            <person name="Howe K."/>
            <person name="Fedrigo O."/>
            <person name="Jarvis E.D."/>
        </authorList>
    </citation>
    <scope>NUCLEOTIDE SEQUENCE [LARGE SCALE GENOMIC DNA]</scope>
</reference>
<comment type="catalytic activity">
    <reaction evidence="17">
        <text>a primary alcohol + NADP(+) = an aldehyde + NADPH + H(+)</text>
        <dbReference type="Rhea" id="RHEA:15937"/>
        <dbReference type="ChEBI" id="CHEBI:15378"/>
        <dbReference type="ChEBI" id="CHEBI:15734"/>
        <dbReference type="ChEBI" id="CHEBI:17478"/>
        <dbReference type="ChEBI" id="CHEBI:57783"/>
        <dbReference type="ChEBI" id="CHEBI:58349"/>
    </reaction>
    <physiologicalReaction direction="right-to-left" evidence="17">
        <dbReference type="Rhea" id="RHEA:15939"/>
    </physiologicalReaction>
</comment>
<dbReference type="Pfam" id="PF00248">
    <property type="entry name" value="Aldo_ket_red"/>
    <property type="match status" value="1"/>
</dbReference>
<organism evidence="20 21">
    <name type="scientific">Pygocentrus nattereri</name>
    <name type="common">Red-bellied piranha</name>
    <dbReference type="NCBI Taxonomy" id="42514"/>
    <lineage>
        <taxon>Eukaryota</taxon>
        <taxon>Metazoa</taxon>
        <taxon>Chordata</taxon>
        <taxon>Craniata</taxon>
        <taxon>Vertebrata</taxon>
        <taxon>Euteleostomi</taxon>
        <taxon>Actinopterygii</taxon>
        <taxon>Neopterygii</taxon>
        <taxon>Teleostei</taxon>
        <taxon>Ostariophysi</taxon>
        <taxon>Characiformes</taxon>
        <taxon>Characoidei</taxon>
        <taxon>Pygocentrus</taxon>
    </lineage>
</organism>
<evidence type="ECO:0000256" key="8">
    <source>
        <dbReference type="ARBA" id="ARBA00022538"/>
    </source>
</evidence>
<dbReference type="Gene3D" id="3.20.20.100">
    <property type="entry name" value="NADP-dependent oxidoreductase domain"/>
    <property type="match status" value="1"/>
</dbReference>
<reference evidence="20" key="3">
    <citation type="submission" date="2025-09" db="UniProtKB">
        <authorList>
            <consortium name="Ensembl"/>
        </authorList>
    </citation>
    <scope>IDENTIFICATION</scope>
</reference>
<dbReference type="GO" id="GO:1901379">
    <property type="term" value="P:regulation of potassium ion transmembrane transport"/>
    <property type="evidence" value="ECO:0007669"/>
    <property type="project" value="TreeGrafter"/>
</dbReference>
<keyword evidence="9" id="KW-0521">NADP</keyword>
<dbReference type="Ensembl" id="ENSPNAT00000056570.1">
    <property type="protein sequence ID" value="ENSPNAP00000052108.1"/>
    <property type="gene ID" value="ENSPNAG00000027484.2"/>
</dbReference>
<keyword evidence="11" id="KW-0560">Oxidoreductase</keyword>
<evidence type="ECO:0000256" key="7">
    <source>
        <dbReference type="ARBA" id="ARBA00022490"/>
    </source>
</evidence>
<feature type="compositionally biased region" description="Polar residues" evidence="18">
    <location>
        <begin position="23"/>
        <end position="33"/>
    </location>
</feature>
<comment type="catalytic activity">
    <reaction evidence="16">
        <text>a secondary alcohol + NADP(+) = a ketone + NADPH + H(+)</text>
        <dbReference type="Rhea" id="RHEA:19257"/>
        <dbReference type="ChEBI" id="CHEBI:15378"/>
        <dbReference type="ChEBI" id="CHEBI:17087"/>
        <dbReference type="ChEBI" id="CHEBI:35681"/>
        <dbReference type="ChEBI" id="CHEBI:57783"/>
        <dbReference type="ChEBI" id="CHEBI:58349"/>
    </reaction>
    <physiologicalReaction direction="right-to-left" evidence="16">
        <dbReference type="Rhea" id="RHEA:19259"/>
    </physiologicalReaction>
</comment>
<dbReference type="Proteomes" id="UP001501920">
    <property type="component" value="Chromosome 21"/>
</dbReference>
<comment type="similarity">
    <text evidence="3">Belongs to the shaker potassium channel beta subunit family.</text>
</comment>
<dbReference type="GO" id="GO:0015459">
    <property type="term" value="F:potassium channel regulator activity"/>
    <property type="evidence" value="ECO:0007669"/>
    <property type="project" value="TreeGrafter"/>
</dbReference>
<evidence type="ECO:0000256" key="14">
    <source>
        <dbReference type="ARBA" id="ARBA00031439"/>
    </source>
</evidence>
<sequence>MQVSFVCTDHRSMSRSTDDRLNRQNANSPNTGTRSKFRAVAMVARSLGQLSVQSVPSSSDQSMRTGMKYRNLGKSGLRVSCLGLGTWVTFGGQITDEMAEQLMTLAYENGINLFDTAEVYAAGKAETERGLSRKHIIEGLKASLERLQLEYVDVVFANRPDPNTPMEETVRAMTHVINQGMAMYWGTSRWSPMEIMEAYSVARQFNQIPPICEQAEYHMFQREKVEVQLPELFHKIGVGAMTWSPLACGIISGKYDSGVPPYSRASLKGYQWLKDKILSEEGRRQQAKLKELQAIAERLGCTLPQLAIAWCLRNEGVSSVLLGASNTDQLMENIGAIQVRPKPLGICGYFCEKTRYCMFSSDNYTCISFCTVVCKS</sequence>
<keyword evidence="5" id="KW-0813">Transport</keyword>
<evidence type="ECO:0000256" key="16">
    <source>
        <dbReference type="ARBA" id="ARBA00047998"/>
    </source>
</evidence>
<evidence type="ECO:0000256" key="3">
    <source>
        <dbReference type="ARBA" id="ARBA00006515"/>
    </source>
</evidence>
<evidence type="ECO:0000313" key="20">
    <source>
        <dbReference type="Ensembl" id="ENSPNAP00000052108.1"/>
    </source>
</evidence>